<dbReference type="GO" id="GO:0006874">
    <property type="term" value="P:intracellular calcium ion homeostasis"/>
    <property type="evidence" value="ECO:0007669"/>
    <property type="project" value="TreeGrafter"/>
</dbReference>
<keyword evidence="8" id="KW-1185">Reference proteome</keyword>
<keyword evidence="2 5" id="KW-0812">Transmembrane</keyword>
<keyword evidence="4 5" id="KW-0472">Membrane</keyword>
<sequence length="435" mass="45345">MRPAPNRIRVGKLQLPCSAIVIPSSSPGFQPYRSCSVALLKPASTSANLQARCSAFPRSAGASQTNDFVADLASGTWHPYFRHRIVAGGRIGSYGHDRCGTTKFLSPNKGTDCCMHIDIGLVVAGLVVLTLGGELALRGAVGLAMKIGVSPAMIGLTVVGFGTSAPELMVTVQAALADQPDLAIGNVVGSNIANILLILGVGGVITTLTCSAGVVRRDATAMFLSIVLLTVLGWHGVIEAWHGAIMVSLLLAYMTWSYFMDKRDVASAALHEREVEETENVPENALVIAAFLLVGLAGLVGGAHLLVEGATSIARAFGVPESIIGLTLVALGTSLPELAATVVAAIRGHSDVAIANVLGSCLFNVLSILGITAMIKPLAISPDIQSIDMWVMLAAAGVVIPMLWRDKRIAKVEASLLLAGYVVYMGFIGYRLGVV</sequence>
<feature type="transmembrane region" description="Helical" evidence="5">
    <location>
        <begin position="416"/>
        <end position="433"/>
    </location>
</feature>
<comment type="caution">
    <text evidence="7">The sequence shown here is derived from an EMBL/GenBank/DDBJ whole genome shotgun (WGS) entry which is preliminary data.</text>
</comment>
<dbReference type="Gene3D" id="1.20.1420.30">
    <property type="entry name" value="NCX, central ion-binding region"/>
    <property type="match status" value="2"/>
</dbReference>
<accession>A0A3S2XZT7</accession>
<evidence type="ECO:0000256" key="3">
    <source>
        <dbReference type="ARBA" id="ARBA00022989"/>
    </source>
</evidence>
<feature type="domain" description="Sodium/calcium exchanger membrane region" evidence="6">
    <location>
        <begin position="289"/>
        <end position="428"/>
    </location>
</feature>
<evidence type="ECO:0000256" key="2">
    <source>
        <dbReference type="ARBA" id="ARBA00022692"/>
    </source>
</evidence>
<dbReference type="PANTHER" id="PTHR10846">
    <property type="entry name" value="SODIUM/POTASSIUM/CALCIUM EXCHANGER"/>
    <property type="match status" value="1"/>
</dbReference>
<feature type="domain" description="Sodium/calcium exchanger membrane region" evidence="6">
    <location>
        <begin position="119"/>
        <end position="258"/>
    </location>
</feature>
<dbReference type="InterPro" id="IPR044880">
    <property type="entry name" value="NCX_ion-bd_dom_sf"/>
</dbReference>
<dbReference type="NCBIfam" id="TIGR00367">
    <property type="entry name" value="calcium/sodium antiporter"/>
    <property type="match status" value="1"/>
</dbReference>
<keyword evidence="3 5" id="KW-1133">Transmembrane helix</keyword>
<dbReference type="Pfam" id="PF01699">
    <property type="entry name" value="Na_Ca_ex"/>
    <property type="match status" value="2"/>
</dbReference>
<dbReference type="PANTHER" id="PTHR10846:SF8">
    <property type="entry name" value="INNER MEMBRANE PROTEIN YRBG"/>
    <property type="match status" value="1"/>
</dbReference>
<proteinExistence type="predicted"/>
<feature type="transmembrane region" description="Helical" evidence="5">
    <location>
        <begin position="243"/>
        <end position="260"/>
    </location>
</feature>
<dbReference type="AlphaFoldDB" id="A0A3S2XZT7"/>
<protein>
    <submittedName>
        <fullName evidence="7">Calcium/sodium antiporter</fullName>
    </submittedName>
</protein>
<organism evidence="7 8">
    <name type="scientific">Hwanghaeella grinnelliae</name>
    <dbReference type="NCBI Taxonomy" id="2500179"/>
    <lineage>
        <taxon>Bacteria</taxon>
        <taxon>Pseudomonadati</taxon>
        <taxon>Pseudomonadota</taxon>
        <taxon>Alphaproteobacteria</taxon>
        <taxon>Rhodospirillales</taxon>
        <taxon>Rhodospirillaceae</taxon>
        <taxon>Hwanghaeella</taxon>
    </lineage>
</organism>
<dbReference type="GO" id="GO:0005886">
    <property type="term" value="C:plasma membrane"/>
    <property type="evidence" value="ECO:0007669"/>
    <property type="project" value="TreeGrafter"/>
</dbReference>
<evidence type="ECO:0000259" key="6">
    <source>
        <dbReference type="Pfam" id="PF01699"/>
    </source>
</evidence>
<name>A0A3S2XZT7_9PROT</name>
<feature type="transmembrane region" description="Helical" evidence="5">
    <location>
        <begin position="281"/>
        <end position="303"/>
    </location>
</feature>
<dbReference type="InterPro" id="IPR004481">
    <property type="entry name" value="K/Na/Ca-exchanger"/>
</dbReference>
<dbReference type="EMBL" id="SADE01000004">
    <property type="protein sequence ID" value="RVU33677.1"/>
    <property type="molecule type" value="Genomic_DNA"/>
</dbReference>
<dbReference type="GO" id="GO:0008273">
    <property type="term" value="F:calcium, potassium:sodium antiporter activity"/>
    <property type="evidence" value="ECO:0007669"/>
    <property type="project" value="TreeGrafter"/>
</dbReference>
<dbReference type="InterPro" id="IPR004837">
    <property type="entry name" value="NaCa_Exmemb"/>
</dbReference>
<evidence type="ECO:0000256" key="4">
    <source>
        <dbReference type="ARBA" id="ARBA00023136"/>
    </source>
</evidence>
<evidence type="ECO:0000256" key="5">
    <source>
        <dbReference type="SAM" id="Phobius"/>
    </source>
</evidence>
<reference evidence="8" key="1">
    <citation type="submission" date="2019-01" db="EMBL/GenBank/DDBJ databases">
        <title>Gri0909 isolated from a small marine red alga.</title>
        <authorList>
            <person name="Kim J."/>
            <person name="Jeong S.E."/>
            <person name="Jeon C.O."/>
        </authorList>
    </citation>
    <scope>NUCLEOTIDE SEQUENCE [LARGE SCALE GENOMIC DNA]</scope>
    <source>
        <strain evidence="8">Gri0909</strain>
    </source>
</reference>
<feature type="transmembrane region" description="Helical" evidence="5">
    <location>
        <begin position="387"/>
        <end position="404"/>
    </location>
</feature>
<dbReference type="Proteomes" id="UP000287447">
    <property type="component" value="Unassembled WGS sequence"/>
</dbReference>
<comment type="subcellular location">
    <subcellularLocation>
        <location evidence="1">Membrane</location>
        <topology evidence="1">Multi-pass membrane protein</topology>
    </subcellularLocation>
</comment>
<evidence type="ECO:0000256" key="1">
    <source>
        <dbReference type="ARBA" id="ARBA00004141"/>
    </source>
</evidence>
<feature type="transmembrane region" description="Helical" evidence="5">
    <location>
        <begin position="219"/>
        <end position="237"/>
    </location>
</feature>
<dbReference type="GO" id="GO:0005262">
    <property type="term" value="F:calcium channel activity"/>
    <property type="evidence" value="ECO:0007669"/>
    <property type="project" value="TreeGrafter"/>
</dbReference>
<feature type="transmembrane region" description="Helical" evidence="5">
    <location>
        <begin position="353"/>
        <end position="375"/>
    </location>
</feature>
<gene>
    <name evidence="7" type="ORF">EOI86_21220</name>
</gene>
<feature type="transmembrane region" description="Helical" evidence="5">
    <location>
        <begin position="323"/>
        <end position="346"/>
    </location>
</feature>
<dbReference type="Gene3D" id="6.10.280.80">
    <property type="entry name" value="NCX, peripheral helical region"/>
    <property type="match status" value="1"/>
</dbReference>
<evidence type="ECO:0000313" key="8">
    <source>
        <dbReference type="Proteomes" id="UP000287447"/>
    </source>
</evidence>
<feature type="transmembrane region" description="Helical" evidence="5">
    <location>
        <begin position="119"/>
        <end position="137"/>
    </location>
</feature>
<feature type="transmembrane region" description="Helical" evidence="5">
    <location>
        <begin position="192"/>
        <end position="212"/>
    </location>
</feature>
<evidence type="ECO:0000313" key="7">
    <source>
        <dbReference type="EMBL" id="RVU33677.1"/>
    </source>
</evidence>